<feature type="non-terminal residue" evidence="1">
    <location>
        <position position="77"/>
    </location>
</feature>
<organism evidence="1 2">
    <name type="scientific">Scutellospora calospora</name>
    <dbReference type="NCBI Taxonomy" id="85575"/>
    <lineage>
        <taxon>Eukaryota</taxon>
        <taxon>Fungi</taxon>
        <taxon>Fungi incertae sedis</taxon>
        <taxon>Mucoromycota</taxon>
        <taxon>Glomeromycotina</taxon>
        <taxon>Glomeromycetes</taxon>
        <taxon>Diversisporales</taxon>
        <taxon>Gigasporaceae</taxon>
        <taxon>Scutellospora</taxon>
    </lineage>
</organism>
<dbReference type="EMBL" id="CAJVPM010035824">
    <property type="protein sequence ID" value="CAG8691093.1"/>
    <property type="molecule type" value="Genomic_DNA"/>
</dbReference>
<sequence>VFKEFVGLPNLYINTHLALHVQTYGNLINTGNIKLDLLKHYTTLFAIRHLIDGGIDIRSSSPSQVFQENEELNDDEG</sequence>
<dbReference type="Proteomes" id="UP000789860">
    <property type="component" value="Unassembled WGS sequence"/>
</dbReference>
<accession>A0ACA9P587</accession>
<gene>
    <name evidence="1" type="ORF">SCALOS_LOCUS10133</name>
</gene>
<proteinExistence type="predicted"/>
<name>A0ACA9P587_9GLOM</name>
<evidence type="ECO:0000313" key="2">
    <source>
        <dbReference type="Proteomes" id="UP000789860"/>
    </source>
</evidence>
<protein>
    <submittedName>
        <fullName evidence="1">9182_t:CDS:1</fullName>
    </submittedName>
</protein>
<reference evidence="1" key="1">
    <citation type="submission" date="2021-06" db="EMBL/GenBank/DDBJ databases">
        <authorList>
            <person name="Kallberg Y."/>
            <person name="Tangrot J."/>
            <person name="Rosling A."/>
        </authorList>
    </citation>
    <scope>NUCLEOTIDE SEQUENCE</scope>
    <source>
        <strain evidence="1">AU212A</strain>
    </source>
</reference>
<comment type="caution">
    <text evidence="1">The sequence shown here is derived from an EMBL/GenBank/DDBJ whole genome shotgun (WGS) entry which is preliminary data.</text>
</comment>
<evidence type="ECO:0000313" key="1">
    <source>
        <dbReference type="EMBL" id="CAG8691093.1"/>
    </source>
</evidence>
<keyword evidence="2" id="KW-1185">Reference proteome</keyword>
<feature type="non-terminal residue" evidence="1">
    <location>
        <position position="1"/>
    </location>
</feature>